<evidence type="ECO:0000256" key="6">
    <source>
        <dbReference type="ARBA" id="ARBA00023136"/>
    </source>
</evidence>
<comment type="subcellular location">
    <subcellularLocation>
        <location evidence="1">Membrane</location>
        <topology evidence="1">Single-pass type IV membrane protein</topology>
    </subcellularLocation>
</comment>
<evidence type="ECO:0000256" key="1">
    <source>
        <dbReference type="ARBA" id="ARBA00004211"/>
    </source>
</evidence>
<dbReference type="GO" id="GO:0015031">
    <property type="term" value="P:protein transport"/>
    <property type="evidence" value="ECO:0007669"/>
    <property type="project" value="UniProtKB-KW"/>
</dbReference>
<proteinExistence type="predicted"/>
<dbReference type="GO" id="GO:0005484">
    <property type="term" value="F:SNAP receptor activity"/>
    <property type="evidence" value="ECO:0007669"/>
    <property type="project" value="TreeGrafter"/>
</dbReference>
<evidence type="ECO:0000256" key="2">
    <source>
        <dbReference type="ARBA" id="ARBA00022448"/>
    </source>
</evidence>
<feature type="region of interest" description="Disordered" evidence="7">
    <location>
        <begin position="381"/>
        <end position="401"/>
    </location>
</feature>
<dbReference type="GO" id="GO:0000149">
    <property type="term" value="F:SNARE binding"/>
    <property type="evidence" value="ECO:0007669"/>
    <property type="project" value="TreeGrafter"/>
</dbReference>
<keyword evidence="5 8" id="KW-1133">Transmembrane helix</keyword>
<dbReference type="Proteomes" id="UP000076004">
    <property type="component" value="Unassembled WGS sequence"/>
</dbReference>
<protein>
    <submittedName>
        <fullName evidence="9">Putative vesicle transport v-SNARE protein VTI1</fullName>
    </submittedName>
    <submittedName>
        <fullName evidence="10">Vesicle transport v-SNARE protein VTI1, putative</fullName>
    </submittedName>
</protein>
<dbReference type="PANTHER" id="PTHR21230:SF1">
    <property type="entry name" value="GOLGI SNAP RECEPTOR COMPLEX MEMBER 2"/>
    <property type="match status" value="1"/>
</dbReference>
<dbReference type="GeneID" id="29777524"/>
<organism evidence="9 11">
    <name type="scientific">Plasmodium gaboni</name>
    <dbReference type="NCBI Taxonomy" id="647221"/>
    <lineage>
        <taxon>Eukaryota</taxon>
        <taxon>Sar</taxon>
        <taxon>Alveolata</taxon>
        <taxon>Apicomplexa</taxon>
        <taxon>Aconoidasida</taxon>
        <taxon>Haemosporida</taxon>
        <taxon>Plasmodiidae</taxon>
        <taxon>Plasmodium</taxon>
        <taxon>Plasmodium (Laverania)</taxon>
    </lineage>
</organism>
<keyword evidence="12" id="KW-1185">Reference proteome</keyword>
<keyword evidence="2" id="KW-0813">Transport</keyword>
<dbReference type="EMBL" id="LVLB01000013">
    <property type="protein sequence ID" value="KYN98159.1"/>
    <property type="molecule type" value="Genomic_DNA"/>
</dbReference>
<evidence type="ECO:0000256" key="7">
    <source>
        <dbReference type="SAM" id="MobiDB-lite"/>
    </source>
</evidence>
<evidence type="ECO:0000256" key="8">
    <source>
        <dbReference type="SAM" id="Phobius"/>
    </source>
</evidence>
<dbReference type="Gene3D" id="1.20.5.110">
    <property type="match status" value="1"/>
</dbReference>
<dbReference type="GO" id="GO:0031201">
    <property type="term" value="C:SNARE complex"/>
    <property type="evidence" value="ECO:0007669"/>
    <property type="project" value="TreeGrafter"/>
</dbReference>
<evidence type="ECO:0000256" key="3">
    <source>
        <dbReference type="ARBA" id="ARBA00022692"/>
    </source>
</evidence>
<name>A0A151LH27_9APIC</name>
<gene>
    <name evidence="10" type="ORF">PGABG01_1234800</name>
    <name evidence="9" type="ORF">PGSY75_1236000</name>
</gene>
<dbReference type="PANTHER" id="PTHR21230">
    <property type="entry name" value="VESICLE TRANSPORT V-SNARE PROTEIN VTI1-RELATED"/>
    <property type="match status" value="1"/>
</dbReference>
<dbReference type="Proteomes" id="UP000831156">
    <property type="component" value="Chromosome 12"/>
</dbReference>
<evidence type="ECO:0000313" key="12">
    <source>
        <dbReference type="Proteomes" id="UP000831156"/>
    </source>
</evidence>
<feature type="compositionally biased region" description="Polar residues" evidence="7">
    <location>
        <begin position="392"/>
        <end position="401"/>
    </location>
</feature>
<evidence type="ECO:0000313" key="11">
    <source>
        <dbReference type="Proteomes" id="UP000076004"/>
    </source>
</evidence>
<dbReference type="GO" id="GO:0005794">
    <property type="term" value="C:Golgi apparatus"/>
    <property type="evidence" value="ECO:0007669"/>
    <property type="project" value="TreeGrafter"/>
</dbReference>
<feature type="compositionally biased region" description="Low complexity" evidence="7">
    <location>
        <begin position="381"/>
        <end position="390"/>
    </location>
</feature>
<evidence type="ECO:0000256" key="4">
    <source>
        <dbReference type="ARBA" id="ARBA00022927"/>
    </source>
</evidence>
<dbReference type="GO" id="GO:0031902">
    <property type="term" value="C:late endosome membrane"/>
    <property type="evidence" value="ECO:0007669"/>
    <property type="project" value="TreeGrafter"/>
</dbReference>
<dbReference type="AlphaFoldDB" id="A0A151LH27"/>
<dbReference type="KEGG" id="pgab:PGSY75_1236000"/>
<dbReference type="OrthoDB" id="385338at2759"/>
<sequence length="401" mass="48291">MSETLYNDYKNNCYEYMKTVLYTEKIIKDNNSDQTKLLNIYEKAIKSAESMFKKMQLEVETNYMVEDKENELNNIYNEICECKIKLKKFKEEIIENDKRKYERTSNHYNNHTNYDDRILLLSDVDILEKGDVYINHSKILMDNTEYISNDVMNNLNKQRECIKKNVSNISFLSNKLDHAKFIIKNLNKKQLFNKYRLYIIFLFIILTFLLIISIKYNRYVKKYPYIKINNENNNKKNNIDPLVENQKLLQTQNEQNTNHTLNKFNNTQEAKSVFYDFEQKIDKDINNNNDQNKYINTNDYQNYIYNINMHEKSTDHNINTNNDEYNTFLDYNEIDHNHNKNELTQLDTYYKNEKQPEEKQKDNHHIIENVKENIDENIISSSNMSSNINEYPTKNNNNNSS</sequence>
<reference evidence="9 11" key="1">
    <citation type="journal article" date="2016" name="Nat. Commun.">
        <title>Genomes of cryptic chimpanzee Plasmodium species reveal key evolutionary events leading to human malaria.</title>
        <authorList>
            <person name="Sundararaman S.A."/>
            <person name="Plenderleith L.J."/>
            <person name="Liu W."/>
            <person name="Loy D.E."/>
            <person name="Learn G.H."/>
            <person name="Li Y."/>
            <person name="Shaw K.S."/>
            <person name="Ayouba A."/>
            <person name="Peeters M."/>
            <person name="Speede S."/>
            <person name="Shaw G.M."/>
            <person name="Bushman F.D."/>
            <person name="Brisson D."/>
            <person name="Rayner J.C."/>
            <person name="Sharp P.M."/>
            <person name="Hahn B.H."/>
        </authorList>
    </citation>
    <scope>NUCLEOTIDE SEQUENCE [LARGE SCALE GENOMIC DNA]</scope>
    <source>
        <strain evidence="9 11">SY75</strain>
    </source>
</reference>
<dbReference type="RefSeq" id="XP_018640798.1">
    <property type="nucleotide sequence ID" value="XM_018786933.1"/>
</dbReference>
<dbReference type="GO" id="GO:0012507">
    <property type="term" value="C:ER to Golgi transport vesicle membrane"/>
    <property type="evidence" value="ECO:0007669"/>
    <property type="project" value="TreeGrafter"/>
</dbReference>
<dbReference type="GO" id="GO:0006906">
    <property type="term" value="P:vesicle fusion"/>
    <property type="evidence" value="ECO:0007669"/>
    <property type="project" value="TreeGrafter"/>
</dbReference>
<keyword evidence="4" id="KW-0653">Protein transport</keyword>
<evidence type="ECO:0000313" key="10">
    <source>
        <dbReference type="EMBL" id="SOV16568.1"/>
    </source>
</evidence>
<dbReference type="GO" id="GO:0005789">
    <property type="term" value="C:endoplasmic reticulum membrane"/>
    <property type="evidence" value="ECO:0007669"/>
    <property type="project" value="TreeGrafter"/>
</dbReference>
<reference evidence="10" key="2">
    <citation type="submission" date="2016-09" db="EMBL/GenBank/DDBJ databases">
        <authorList>
            <consortium name="Pathogen Informatics"/>
            <person name="Sun Q."/>
            <person name="Inoue M."/>
        </authorList>
    </citation>
    <scope>NUCLEOTIDE SEQUENCE</scope>
</reference>
<dbReference type="VEuPathDB" id="PlasmoDB:PGSY75_1236000"/>
<dbReference type="VEuPathDB" id="PlasmoDB:PGABG01_1234800"/>
<keyword evidence="6 8" id="KW-0472">Membrane</keyword>
<feature type="transmembrane region" description="Helical" evidence="8">
    <location>
        <begin position="195"/>
        <end position="214"/>
    </location>
</feature>
<dbReference type="EMBL" id="LT969435">
    <property type="protein sequence ID" value="SOV16568.1"/>
    <property type="molecule type" value="Genomic_DNA"/>
</dbReference>
<keyword evidence="3 8" id="KW-0812">Transmembrane</keyword>
<accession>A0A151LH27</accession>
<evidence type="ECO:0000256" key="5">
    <source>
        <dbReference type="ARBA" id="ARBA00022989"/>
    </source>
</evidence>
<evidence type="ECO:0000313" key="9">
    <source>
        <dbReference type="EMBL" id="KYN98159.1"/>
    </source>
</evidence>